<keyword evidence="1" id="KW-0812">Transmembrane</keyword>
<dbReference type="InterPro" id="IPR058328">
    <property type="entry name" value="DUF8015"/>
</dbReference>
<organism evidence="2 3">
    <name type="scientific">Haloferax larsenii</name>
    <dbReference type="NCBI Taxonomy" id="302484"/>
    <lineage>
        <taxon>Archaea</taxon>
        <taxon>Methanobacteriati</taxon>
        <taxon>Methanobacteriota</taxon>
        <taxon>Stenosarchaea group</taxon>
        <taxon>Halobacteria</taxon>
        <taxon>Halobacteriales</taxon>
        <taxon>Haloferacaceae</taxon>
        <taxon>Haloferax</taxon>
    </lineage>
</organism>
<evidence type="ECO:0000313" key="2">
    <source>
        <dbReference type="EMBL" id="UVE51935.1"/>
    </source>
</evidence>
<feature type="transmembrane region" description="Helical" evidence="1">
    <location>
        <begin position="12"/>
        <end position="33"/>
    </location>
</feature>
<evidence type="ECO:0000256" key="1">
    <source>
        <dbReference type="SAM" id="Phobius"/>
    </source>
</evidence>
<gene>
    <name evidence="2" type="ORF">KU306_01970</name>
</gene>
<keyword evidence="3" id="KW-1185">Reference proteome</keyword>
<protein>
    <submittedName>
        <fullName evidence="2">Uncharacterized protein</fullName>
    </submittedName>
</protein>
<accession>A0ABY5RL46</accession>
<dbReference type="EMBL" id="CP078063">
    <property type="protein sequence ID" value="UVE51935.1"/>
    <property type="molecule type" value="Genomic_DNA"/>
</dbReference>
<reference evidence="2" key="1">
    <citation type="submission" date="2021-07" db="EMBL/GenBank/DDBJ databases">
        <title>Studies on halocins as antimicrobial molecules from haloarchaea.</title>
        <authorList>
            <person name="Kumar S."/>
            <person name="Khare S.K."/>
        </authorList>
    </citation>
    <scope>NUCLEOTIDE SEQUENCE</scope>
    <source>
        <strain evidence="2">NCIM 5678</strain>
    </source>
</reference>
<dbReference type="Proteomes" id="UP001058330">
    <property type="component" value="Chromosome"/>
</dbReference>
<sequence length="58" mass="5332">MLPANAPSRFDVALAGMAVCLVLGGVVGLVSGIPTHLATSGGATGAAALAVGATADGL</sequence>
<name>A0ABY5RL46_HALLR</name>
<dbReference type="RefSeq" id="WP_160163436.1">
    <property type="nucleotide sequence ID" value="NZ_CP078063.1"/>
</dbReference>
<keyword evidence="1" id="KW-1133">Transmembrane helix</keyword>
<dbReference type="GeneID" id="74527623"/>
<dbReference type="Pfam" id="PF26047">
    <property type="entry name" value="DUF8015"/>
    <property type="match status" value="1"/>
</dbReference>
<proteinExistence type="predicted"/>
<keyword evidence="1" id="KW-0472">Membrane</keyword>
<evidence type="ECO:0000313" key="3">
    <source>
        <dbReference type="Proteomes" id="UP001058330"/>
    </source>
</evidence>